<comment type="similarity">
    <text evidence="1">Belongs to the ParB family.</text>
</comment>
<gene>
    <name evidence="5" type="ORF">DPPLL_34590</name>
</gene>
<keyword evidence="2" id="KW-0159">Chromosome partition</keyword>
<evidence type="ECO:0000256" key="3">
    <source>
        <dbReference type="ARBA" id="ARBA00023125"/>
    </source>
</evidence>
<evidence type="ECO:0000256" key="1">
    <source>
        <dbReference type="ARBA" id="ARBA00006295"/>
    </source>
</evidence>
<dbReference type="InterPro" id="IPR057240">
    <property type="entry name" value="ParB_dimer_C"/>
</dbReference>
<dbReference type="SUPFAM" id="SSF109709">
    <property type="entry name" value="KorB DNA-binding domain-like"/>
    <property type="match status" value="1"/>
</dbReference>
<dbReference type="Gene3D" id="1.10.10.2830">
    <property type="match status" value="1"/>
</dbReference>
<dbReference type="PANTHER" id="PTHR33375">
    <property type="entry name" value="CHROMOSOME-PARTITIONING PROTEIN PARB-RELATED"/>
    <property type="match status" value="1"/>
</dbReference>
<reference evidence="5 6" key="1">
    <citation type="submission" date="2022-01" db="EMBL/GenBank/DDBJ databases">
        <title>Desulfofustis limnae sp. nov., a novel mesophilic sulfate-reducing bacterium isolated from marsh soil.</title>
        <authorList>
            <person name="Watanabe M."/>
            <person name="Takahashi A."/>
            <person name="Kojima H."/>
            <person name="Fukui M."/>
        </authorList>
    </citation>
    <scope>NUCLEOTIDE SEQUENCE [LARGE SCALE GENOMIC DNA]</scope>
    <source>
        <strain evidence="5 6">PPLL</strain>
    </source>
</reference>
<dbReference type="PANTHER" id="PTHR33375:SF1">
    <property type="entry name" value="CHROMOSOME-PARTITIONING PROTEIN PARB-RELATED"/>
    <property type="match status" value="1"/>
</dbReference>
<dbReference type="Pfam" id="PF23552">
    <property type="entry name" value="ParB_C"/>
    <property type="match status" value="1"/>
</dbReference>
<dbReference type="InterPro" id="IPR036086">
    <property type="entry name" value="ParB/Sulfiredoxin_sf"/>
</dbReference>
<proteinExistence type="inferred from homology"/>
<dbReference type="Pfam" id="PF17762">
    <property type="entry name" value="HTH_ParB"/>
    <property type="match status" value="1"/>
</dbReference>
<dbReference type="RefSeq" id="WP_284152420.1">
    <property type="nucleotide sequence ID" value="NZ_AP025516.1"/>
</dbReference>
<dbReference type="CDD" id="cd16393">
    <property type="entry name" value="SPO0J_N"/>
    <property type="match status" value="1"/>
</dbReference>
<dbReference type="SMART" id="SM00470">
    <property type="entry name" value="ParB"/>
    <property type="match status" value="1"/>
</dbReference>
<evidence type="ECO:0000256" key="2">
    <source>
        <dbReference type="ARBA" id="ARBA00022829"/>
    </source>
</evidence>
<sequence>MVAKSLGLGQGVSALFGADHNEERFFECPIEQIVPNRYQPRIRFDERDLEELALSIRENGIIQPLIVSRVSKNEFTLIAGERRLRASKLAGLTTVPVVVQNVGSEDSFLELALIENIQRTDLNPLEEAEAYKKLIDRFGYTQEQTAHKVGKKRSTITNSLRLLLLPDFIREDVISGDLSEGHARSLLRLADNPYVLREVRDQIITKQLSVRQTEQLVKKALRPAKAEQSSNTNDPVNNSDVISDTYCKALATQITNRLQTRVSIHNAGSRGKIEIDYYSLDDLERLVSLLTVDG</sequence>
<keyword evidence="6" id="KW-1185">Reference proteome</keyword>
<feature type="domain" description="ParB-like N-terminal" evidence="4">
    <location>
        <begin position="26"/>
        <end position="117"/>
    </location>
</feature>
<organism evidence="5 6">
    <name type="scientific">Desulfofustis limnaeus</name>
    <dbReference type="NCBI Taxonomy" id="2740163"/>
    <lineage>
        <taxon>Bacteria</taxon>
        <taxon>Pseudomonadati</taxon>
        <taxon>Thermodesulfobacteriota</taxon>
        <taxon>Desulfobulbia</taxon>
        <taxon>Desulfobulbales</taxon>
        <taxon>Desulfocapsaceae</taxon>
        <taxon>Desulfofustis</taxon>
    </lineage>
</organism>
<dbReference type="Proteomes" id="UP000830055">
    <property type="component" value="Chromosome"/>
</dbReference>
<name>A0ABN6MAP0_9BACT</name>
<dbReference type="InterPro" id="IPR041468">
    <property type="entry name" value="HTH_ParB/Spo0J"/>
</dbReference>
<dbReference type="EMBL" id="AP025516">
    <property type="protein sequence ID" value="BDD89094.1"/>
    <property type="molecule type" value="Genomic_DNA"/>
</dbReference>
<dbReference type="Gene3D" id="3.90.1530.30">
    <property type="match status" value="1"/>
</dbReference>
<dbReference type="SUPFAM" id="SSF110849">
    <property type="entry name" value="ParB/Sulfiredoxin"/>
    <property type="match status" value="1"/>
</dbReference>
<accession>A0ABN6MAP0</accession>
<evidence type="ECO:0000313" key="6">
    <source>
        <dbReference type="Proteomes" id="UP000830055"/>
    </source>
</evidence>
<evidence type="ECO:0000313" key="5">
    <source>
        <dbReference type="EMBL" id="BDD89094.1"/>
    </source>
</evidence>
<evidence type="ECO:0000259" key="4">
    <source>
        <dbReference type="SMART" id="SM00470"/>
    </source>
</evidence>
<dbReference type="InterPro" id="IPR004437">
    <property type="entry name" value="ParB/RepB/Spo0J"/>
</dbReference>
<protein>
    <submittedName>
        <fullName evidence="5">Chromosome partitioning protein ParB</fullName>
    </submittedName>
</protein>
<dbReference type="Pfam" id="PF02195">
    <property type="entry name" value="ParB_N"/>
    <property type="match status" value="1"/>
</dbReference>
<keyword evidence="3" id="KW-0238">DNA-binding</keyword>
<dbReference type="InterPro" id="IPR050336">
    <property type="entry name" value="Chromosome_partition/occlusion"/>
</dbReference>
<dbReference type="InterPro" id="IPR003115">
    <property type="entry name" value="ParB_N"/>
</dbReference>
<dbReference type="NCBIfam" id="TIGR00180">
    <property type="entry name" value="parB_part"/>
    <property type="match status" value="1"/>
</dbReference>